<dbReference type="InterPro" id="IPR036388">
    <property type="entry name" value="WH-like_DNA-bd_sf"/>
</dbReference>
<evidence type="ECO:0000313" key="2">
    <source>
        <dbReference type="EMBL" id="MCP2366676.1"/>
    </source>
</evidence>
<dbReference type="OrthoDB" id="5072918at2"/>
<dbReference type="Pfam" id="PF12802">
    <property type="entry name" value="MarR_2"/>
    <property type="match status" value="1"/>
</dbReference>
<name>A0A1H1YFD1_9MICO</name>
<dbReference type="SMART" id="SM00347">
    <property type="entry name" value="HTH_MARR"/>
    <property type="match status" value="1"/>
</dbReference>
<gene>
    <name evidence="2" type="ORF">BCL57_000818</name>
    <name evidence="3" type="ORF">SAMN04489721_2751</name>
</gene>
<evidence type="ECO:0000313" key="4">
    <source>
        <dbReference type="Proteomes" id="UP000199482"/>
    </source>
</evidence>
<dbReference type="GO" id="GO:0003700">
    <property type="term" value="F:DNA-binding transcription factor activity"/>
    <property type="evidence" value="ECO:0007669"/>
    <property type="project" value="InterPro"/>
</dbReference>
<dbReference type="InterPro" id="IPR000835">
    <property type="entry name" value="HTH_MarR-typ"/>
</dbReference>
<dbReference type="SUPFAM" id="SSF46785">
    <property type="entry name" value="Winged helix' DNA-binding domain"/>
    <property type="match status" value="1"/>
</dbReference>
<evidence type="ECO:0000313" key="3">
    <source>
        <dbReference type="EMBL" id="SDT20228.1"/>
    </source>
</evidence>
<reference evidence="2" key="3">
    <citation type="submission" date="2022-06" db="EMBL/GenBank/DDBJ databases">
        <title>Genomic Encyclopedia of Type Strains, Phase III (KMG-III): the genomes of soil and plant-associated and newly described type strains.</title>
        <authorList>
            <person name="Whitman W."/>
        </authorList>
    </citation>
    <scope>NUCLEOTIDE SEQUENCE</scope>
    <source>
        <strain evidence="2">CPCC 202695</strain>
    </source>
</reference>
<protein>
    <submittedName>
        <fullName evidence="3">MarR family protein</fullName>
    </submittedName>
</protein>
<organism evidence="3 4">
    <name type="scientific">Agromyces flavus</name>
    <dbReference type="NCBI Taxonomy" id="589382"/>
    <lineage>
        <taxon>Bacteria</taxon>
        <taxon>Bacillati</taxon>
        <taxon>Actinomycetota</taxon>
        <taxon>Actinomycetes</taxon>
        <taxon>Micrococcales</taxon>
        <taxon>Microbacteriaceae</taxon>
        <taxon>Agromyces</taxon>
    </lineage>
</organism>
<dbReference type="EMBL" id="LT629755">
    <property type="protein sequence ID" value="SDT20228.1"/>
    <property type="molecule type" value="Genomic_DNA"/>
</dbReference>
<proteinExistence type="predicted"/>
<dbReference type="Proteomes" id="UP000893823">
    <property type="component" value="Unassembled WGS sequence"/>
</dbReference>
<sequence>MESGRPDTSSLAEALLRYVNARSAALIEARRVLRINELDARALLFVADHPGTRPGMLSSYLGISSAGVTTLIDRLVERGAVRRDVDAEDRRVNRLNLTIDLADEPWSALTRFDDAFNVAANAGDLDAGLRFATTLDAFTEAATAASA</sequence>
<evidence type="ECO:0000313" key="5">
    <source>
        <dbReference type="Proteomes" id="UP000893823"/>
    </source>
</evidence>
<keyword evidence="5" id="KW-1185">Reference proteome</keyword>
<dbReference type="PANTHER" id="PTHR33164">
    <property type="entry name" value="TRANSCRIPTIONAL REGULATOR, MARR FAMILY"/>
    <property type="match status" value="1"/>
</dbReference>
<dbReference type="PANTHER" id="PTHR33164:SF43">
    <property type="entry name" value="HTH-TYPE TRANSCRIPTIONAL REPRESSOR YETL"/>
    <property type="match status" value="1"/>
</dbReference>
<feature type="domain" description="HTH marR-type" evidence="1">
    <location>
        <begin position="28"/>
        <end position="129"/>
    </location>
</feature>
<evidence type="ECO:0000259" key="1">
    <source>
        <dbReference type="SMART" id="SM00347"/>
    </source>
</evidence>
<dbReference type="AlphaFoldDB" id="A0A1H1YFD1"/>
<dbReference type="GO" id="GO:0006950">
    <property type="term" value="P:response to stress"/>
    <property type="evidence" value="ECO:0007669"/>
    <property type="project" value="TreeGrafter"/>
</dbReference>
<dbReference type="InterPro" id="IPR039422">
    <property type="entry name" value="MarR/SlyA-like"/>
</dbReference>
<reference evidence="4" key="2">
    <citation type="submission" date="2016-10" db="EMBL/GenBank/DDBJ databases">
        <authorList>
            <person name="Varghese N."/>
            <person name="Submissions S."/>
        </authorList>
    </citation>
    <scope>NUCLEOTIDE SEQUENCE [LARGE SCALE GENOMIC DNA]</scope>
    <source>
        <strain evidence="4">CPCC 202695</strain>
    </source>
</reference>
<dbReference type="Proteomes" id="UP000199482">
    <property type="component" value="Chromosome I"/>
</dbReference>
<reference evidence="3" key="1">
    <citation type="submission" date="2016-10" db="EMBL/GenBank/DDBJ databases">
        <authorList>
            <person name="de Groot N.N."/>
        </authorList>
    </citation>
    <scope>NUCLEOTIDE SEQUENCE [LARGE SCALE GENOMIC DNA]</scope>
    <source>
        <strain evidence="3">CPCC 202695</strain>
    </source>
</reference>
<dbReference type="InterPro" id="IPR036390">
    <property type="entry name" value="WH_DNA-bd_sf"/>
</dbReference>
<accession>A0A1H1YFD1</accession>
<dbReference type="RefSeq" id="WP_092673532.1">
    <property type="nucleotide sequence ID" value="NZ_BMDN01000001.1"/>
</dbReference>
<dbReference type="Gene3D" id="1.10.10.10">
    <property type="entry name" value="Winged helix-like DNA-binding domain superfamily/Winged helix DNA-binding domain"/>
    <property type="match status" value="1"/>
</dbReference>
<dbReference type="EMBL" id="SODL02000001">
    <property type="protein sequence ID" value="MCP2366676.1"/>
    <property type="molecule type" value="Genomic_DNA"/>
</dbReference>